<evidence type="ECO:0000313" key="3">
    <source>
        <dbReference type="EMBL" id="THV04868.1"/>
    </source>
</evidence>
<dbReference type="Pfam" id="PF03330">
    <property type="entry name" value="DPBB_1"/>
    <property type="match status" value="1"/>
</dbReference>
<gene>
    <name evidence="3" type="ORF">K435DRAFT_648418</name>
</gene>
<dbReference type="CDD" id="cd22191">
    <property type="entry name" value="DPBB_RlpA_EXP_N-like"/>
    <property type="match status" value="1"/>
</dbReference>
<dbReference type="PANTHER" id="PTHR31836:SF28">
    <property type="entry name" value="SRCR DOMAIN-CONTAINING PROTEIN-RELATED"/>
    <property type="match status" value="1"/>
</dbReference>
<dbReference type="PANTHER" id="PTHR31836">
    <property type="match status" value="1"/>
</dbReference>
<evidence type="ECO:0000259" key="2">
    <source>
        <dbReference type="Pfam" id="PF03330"/>
    </source>
</evidence>
<proteinExistence type="predicted"/>
<dbReference type="AlphaFoldDB" id="A0A4S8MPD7"/>
<protein>
    <recommendedName>
        <fullName evidence="2">RlpA-like protein double-psi beta-barrel domain-containing protein</fullName>
    </recommendedName>
</protein>
<evidence type="ECO:0000313" key="4">
    <source>
        <dbReference type="Proteomes" id="UP000297245"/>
    </source>
</evidence>
<dbReference type="SUPFAM" id="SSF50685">
    <property type="entry name" value="Barwin-like endoglucanases"/>
    <property type="match status" value="1"/>
</dbReference>
<dbReference type="OrthoDB" id="623670at2759"/>
<evidence type="ECO:0000256" key="1">
    <source>
        <dbReference type="ARBA" id="ARBA00022729"/>
    </source>
</evidence>
<dbReference type="Proteomes" id="UP000297245">
    <property type="component" value="Unassembled WGS sequence"/>
</dbReference>
<organism evidence="3 4">
    <name type="scientific">Dendrothele bispora (strain CBS 962.96)</name>
    <dbReference type="NCBI Taxonomy" id="1314807"/>
    <lineage>
        <taxon>Eukaryota</taxon>
        <taxon>Fungi</taxon>
        <taxon>Dikarya</taxon>
        <taxon>Basidiomycota</taxon>
        <taxon>Agaricomycotina</taxon>
        <taxon>Agaricomycetes</taxon>
        <taxon>Agaricomycetidae</taxon>
        <taxon>Agaricales</taxon>
        <taxon>Agaricales incertae sedis</taxon>
        <taxon>Dendrothele</taxon>
    </lineage>
</organism>
<dbReference type="Gene3D" id="2.40.40.10">
    <property type="entry name" value="RlpA-like domain"/>
    <property type="match status" value="1"/>
</dbReference>
<dbReference type="InterPro" id="IPR009009">
    <property type="entry name" value="RlpA-like_DPBB"/>
</dbReference>
<feature type="non-terminal residue" evidence="3">
    <location>
        <position position="1"/>
    </location>
</feature>
<keyword evidence="1" id="KW-0732">Signal</keyword>
<dbReference type="InterPro" id="IPR036908">
    <property type="entry name" value="RlpA-like_sf"/>
</dbReference>
<dbReference type="EMBL" id="ML179052">
    <property type="protein sequence ID" value="THV04868.1"/>
    <property type="molecule type" value="Genomic_DNA"/>
</dbReference>
<sequence length="95" mass="9974">GLGACGITNTDTDHIAAVSHLLFDAFPGYNGVNPNSNPVCGKKVKATYQGKSTTVTITDRCEGCAITDLDFSPSAFSDLADFGVGRLSGMTWVWV</sequence>
<dbReference type="InterPro" id="IPR051477">
    <property type="entry name" value="Expansin_CellWall"/>
</dbReference>
<accession>A0A4S8MPD7</accession>
<reference evidence="3 4" key="1">
    <citation type="journal article" date="2019" name="Nat. Ecol. Evol.">
        <title>Megaphylogeny resolves global patterns of mushroom evolution.</title>
        <authorList>
            <person name="Varga T."/>
            <person name="Krizsan K."/>
            <person name="Foldi C."/>
            <person name="Dima B."/>
            <person name="Sanchez-Garcia M."/>
            <person name="Sanchez-Ramirez S."/>
            <person name="Szollosi G.J."/>
            <person name="Szarkandi J.G."/>
            <person name="Papp V."/>
            <person name="Albert L."/>
            <person name="Andreopoulos W."/>
            <person name="Angelini C."/>
            <person name="Antonin V."/>
            <person name="Barry K.W."/>
            <person name="Bougher N.L."/>
            <person name="Buchanan P."/>
            <person name="Buyck B."/>
            <person name="Bense V."/>
            <person name="Catcheside P."/>
            <person name="Chovatia M."/>
            <person name="Cooper J."/>
            <person name="Damon W."/>
            <person name="Desjardin D."/>
            <person name="Finy P."/>
            <person name="Geml J."/>
            <person name="Haridas S."/>
            <person name="Hughes K."/>
            <person name="Justo A."/>
            <person name="Karasinski D."/>
            <person name="Kautmanova I."/>
            <person name="Kiss B."/>
            <person name="Kocsube S."/>
            <person name="Kotiranta H."/>
            <person name="LaButti K.M."/>
            <person name="Lechner B.E."/>
            <person name="Liimatainen K."/>
            <person name="Lipzen A."/>
            <person name="Lukacs Z."/>
            <person name="Mihaltcheva S."/>
            <person name="Morgado L.N."/>
            <person name="Niskanen T."/>
            <person name="Noordeloos M.E."/>
            <person name="Ohm R.A."/>
            <person name="Ortiz-Santana B."/>
            <person name="Ovrebo C."/>
            <person name="Racz N."/>
            <person name="Riley R."/>
            <person name="Savchenko A."/>
            <person name="Shiryaev A."/>
            <person name="Soop K."/>
            <person name="Spirin V."/>
            <person name="Szebenyi C."/>
            <person name="Tomsovsky M."/>
            <person name="Tulloss R.E."/>
            <person name="Uehling J."/>
            <person name="Grigoriev I.V."/>
            <person name="Vagvolgyi C."/>
            <person name="Papp T."/>
            <person name="Martin F.M."/>
            <person name="Miettinen O."/>
            <person name="Hibbett D.S."/>
            <person name="Nagy L.G."/>
        </authorList>
    </citation>
    <scope>NUCLEOTIDE SEQUENCE [LARGE SCALE GENOMIC DNA]</scope>
    <source>
        <strain evidence="3 4">CBS 962.96</strain>
    </source>
</reference>
<feature type="domain" description="RlpA-like protein double-psi beta-barrel" evidence="2">
    <location>
        <begin position="40"/>
        <end position="85"/>
    </location>
</feature>
<keyword evidence="4" id="KW-1185">Reference proteome</keyword>
<name>A0A4S8MPD7_DENBC</name>